<proteinExistence type="predicted"/>
<accession>A0AAE3IUS3</accession>
<dbReference type="InterPro" id="IPR013078">
    <property type="entry name" value="His_Pase_superF_clade-1"/>
</dbReference>
<gene>
    <name evidence="3" type="ORF">OEV98_15910</name>
</gene>
<dbReference type="InterPro" id="IPR050275">
    <property type="entry name" value="PGM_Phosphatase"/>
</dbReference>
<reference evidence="3" key="1">
    <citation type="submission" date="2022-10" db="EMBL/GenBank/DDBJ databases">
        <title>Description of Fervidibacillus gen. nov. in the family Fervidibacillaceae fam. nov. with two species, Fervidibacillus albus sp. nov., and Fervidibacillus halotolerans sp. nov., isolated from tidal flat sediments.</title>
        <authorList>
            <person name="Kwon K.K."/>
            <person name="Yang S.-H."/>
        </authorList>
    </citation>
    <scope>NUCLEOTIDE SEQUENCE</scope>
    <source>
        <strain evidence="3">JCM 19140</strain>
    </source>
</reference>
<dbReference type="Gene3D" id="3.40.50.1240">
    <property type="entry name" value="Phosphoglycerate mutase-like"/>
    <property type="match status" value="1"/>
</dbReference>
<feature type="active site" description="Proton donor/acceptor" evidence="1">
    <location>
        <position position="82"/>
    </location>
</feature>
<dbReference type="Pfam" id="PF00300">
    <property type="entry name" value="His_Phos_1"/>
    <property type="match status" value="1"/>
</dbReference>
<evidence type="ECO:0000256" key="1">
    <source>
        <dbReference type="PIRSR" id="PIRSR613078-1"/>
    </source>
</evidence>
<dbReference type="GO" id="GO:0016791">
    <property type="term" value="F:phosphatase activity"/>
    <property type="evidence" value="ECO:0007669"/>
    <property type="project" value="TreeGrafter"/>
</dbReference>
<evidence type="ECO:0000256" key="2">
    <source>
        <dbReference type="PIRSR" id="PIRSR613078-2"/>
    </source>
</evidence>
<keyword evidence="4" id="KW-1185">Reference proteome</keyword>
<name>A0AAE3IUS3_9BACI</name>
<feature type="binding site" evidence="2">
    <location>
        <position position="58"/>
    </location>
    <ligand>
        <name>substrate</name>
    </ligand>
</feature>
<dbReference type="SUPFAM" id="SSF53254">
    <property type="entry name" value="Phosphoglycerate mutase-like"/>
    <property type="match status" value="1"/>
</dbReference>
<evidence type="ECO:0000313" key="4">
    <source>
        <dbReference type="Proteomes" id="UP001209318"/>
    </source>
</evidence>
<dbReference type="RefSeq" id="WP_263074341.1">
    <property type="nucleotide sequence ID" value="NZ_JAOUSF010000006.1"/>
</dbReference>
<evidence type="ECO:0000313" key="3">
    <source>
        <dbReference type="EMBL" id="MCU9615020.1"/>
    </source>
</evidence>
<dbReference type="PANTHER" id="PTHR48100">
    <property type="entry name" value="BROAD-SPECIFICITY PHOSPHATASE YOR283W-RELATED"/>
    <property type="match status" value="1"/>
</dbReference>
<dbReference type="CDD" id="cd07067">
    <property type="entry name" value="HP_PGM_like"/>
    <property type="match status" value="1"/>
</dbReference>
<feature type="active site" description="Tele-phosphohistidine intermediate" evidence="1">
    <location>
        <position position="8"/>
    </location>
</feature>
<comment type="caution">
    <text evidence="3">The sequence shown here is derived from an EMBL/GenBank/DDBJ whole genome shotgun (WGS) entry which is preliminary data.</text>
</comment>
<protein>
    <submittedName>
        <fullName evidence="3">Histidine phosphatase family protein</fullName>
    </submittedName>
</protein>
<dbReference type="Proteomes" id="UP001209318">
    <property type="component" value="Unassembled WGS sequence"/>
</dbReference>
<dbReference type="SMART" id="SM00855">
    <property type="entry name" value="PGAM"/>
    <property type="match status" value="1"/>
</dbReference>
<organism evidence="3 4">
    <name type="scientific">Perspicuibacillus lycopersici</name>
    <dbReference type="NCBI Taxonomy" id="1325689"/>
    <lineage>
        <taxon>Bacteria</taxon>
        <taxon>Bacillati</taxon>
        <taxon>Bacillota</taxon>
        <taxon>Bacilli</taxon>
        <taxon>Bacillales</taxon>
        <taxon>Bacillaceae</taxon>
        <taxon>Perspicuibacillus</taxon>
    </lineage>
</organism>
<dbReference type="InterPro" id="IPR029033">
    <property type="entry name" value="His_PPase_superfam"/>
</dbReference>
<dbReference type="EMBL" id="JAOUSF010000006">
    <property type="protein sequence ID" value="MCU9615020.1"/>
    <property type="molecule type" value="Genomic_DNA"/>
</dbReference>
<dbReference type="AlphaFoldDB" id="A0AAE3IUS3"/>
<sequence length="204" mass="23120">MELIIIRHGQSEADILNVHEGRADFPLTSLGELQARKMAKYVAKNIQPEIIISSPLKRAKQTAEILQTYTKCELLLEPNLMEFNNGVLAGLSREEAAHMYPLPKSGRPIYVPIKNGESELEFRYRADYVFHKIITEYNMYNRVAIVSHGGLISNLLQTFLDLPVASKVAFATGDTGFHYLAMTENSRIIKFLNMQAHLQVESIR</sequence>